<evidence type="ECO:0000259" key="1">
    <source>
        <dbReference type="PROSITE" id="PS50995"/>
    </source>
</evidence>
<dbReference type="InterPro" id="IPR000835">
    <property type="entry name" value="HTH_MarR-typ"/>
</dbReference>
<dbReference type="SUPFAM" id="SSF46785">
    <property type="entry name" value="Winged helix' DNA-binding domain"/>
    <property type="match status" value="1"/>
</dbReference>
<gene>
    <name evidence="2" type="ORF">J2S57_005044</name>
</gene>
<organism evidence="2 3">
    <name type="scientific">Kineosporia succinea</name>
    <dbReference type="NCBI Taxonomy" id="84632"/>
    <lineage>
        <taxon>Bacteria</taxon>
        <taxon>Bacillati</taxon>
        <taxon>Actinomycetota</taxon>
        <taxon>Actinomycetes</taxon>
        <taxon>Kineosporiales</taxon>
        <taxon>Kineosporiaceae</taxon>
        <taxon>Kineosporia</taxon>
    </lineage>
</organism>
<dbReference type="InterPro" id="IPR036390">
    <property type="entry name" value="WH_DNA-bd_sf"/>
</dbReference>
<keyword evidence="2" id="KW-0238">DNA-binding</keyword>
<dbReference type="SMART" id="SM00347">
    <property type="entry name" value="HTH_MARR"/>
    <property type="match status" value="1"/>
</dbReference>
<dbReference type="PROSITE" id="PS50995">
    <property type="entry name" value="HTH_MARR_2"/>
    <property type="match status" value="1"/>
</dbReference>
<accession>A0ABT9PB91</accession>
<dbReference type="RefSeq" id="WP_307247349.1">
    <property type="nucleotide sequence ID" value="NZ_JAUSQZ010000001.1"/>
</dbReference>
<name>A0ABT9PB91_9ACTN</name>
<dbReference type="InterPro" id="IPR036388">
    <property type="entry name" value="WH-like_DNA-bd_sf"/>
</dbReference>
<comment type="caution">
    <text evidence="2">The sequence shown here is derived from an EMBL/GenBank/DDBJ whole genome shotgun (WGS) entry which is preliminary data.</text>
</comment>
<reference evidence="2 3" key="1">
    <citation type="submission" date="2023-07" db="EMBL/GenBank/DDBJ databases">
        <title>Sequencing the genomes of 1000 actinobacteria strains.</title>
        <authorList>
            <person name="Klenk H.-P."/>
        </authorList>
    </citation>
    <scope>NUCLEOTIDE SEQUENCE [LARGE SCALE GENOMIC DNA]</scope>
    <source>
        <strain evidence="2 3">DSM 44388</strain>
    </source>
</reference>
<dbReference type="Gene3D" id="1.10.10.10">
    <property type="entry name" value="Winged helix-like DNA-binding domain superfamily/Winged helix DNA-binding domain"/>
    <property type="match status" value="1"/>
</dbReference>
<protein>
    <submittedName>
        <fullName evidence="2">DNA-binding MarR family transcriptional regulator</fullName>
    </submittedName>
</protein>
<dbReference type="InterPro" id="IPR039422">
    <property type="entry name" value="MarR/SlyA-like"/>
</dbReference>
<feature type="domain" description="HTH marR-type" evidence="1">
    <location>
        <begin position="1"/>
        <end position="141"/>
    </location>
</feature>
<dbReference type="PANTHER" id="PTHR33164:SF95">
    <property type="entry name" value="TRANSCRIPTIONAL REGULATOR"/>
    <property type="match status" value="1"/>
</dbReference>
<dbReference type="Proteomes" id="UP001235712">
    <property type="component" value="Unassembled WGS sequence"/>
</dbReference>
<dbReference type="Pfam" id="PF12802">
    <property type="entry name" value="MarR_2"/>
    <property type="match status" value="1"/>
</dbReference>
<evidence type="ECO:0000313" key="3">
    <source>
        <dbReference type="Proteomes" id="UP001235712"/>
    </source>
</evidence>
<dbReference type="PRINTS" id="PR00598">
    <property type="entry name" value="HTHMARR"/>
</dbReference>
<proteinExistence type="predicted"/>
<sequence>MDEIPDRLASRPTWLIGQLTLHGRRLLAEGWAEAGVKGYHYRLLATLEEFGPASQAQLGRRSRMDRSDVVAAVNALEELGFVHKTPDPDHGRRNRVMLTAAGAAQLRRLDPVVDRVQDELLGPLSAAERATLVRLLGQALRHHEPGEGE</sequence>
<dbReference type="PANTHER" id="PTHR33164">
    <property type="entry name" value="TRANSCRIPTIONAL REGULATOR, MARR FAMILY"/>
    <property type="match status" value="1"/>
</dbReference>
<evidence type="ECO:0000313" key="2">
    <source>
        <dbReference type="EMBL" id="MDP9829295.1"/>
    </source>
</evidence>
<dbReference type="GO" id="GO:0003677">
    <property type="term" value="F:DNA binding"/>
    <property type="evidence" value="ECO:0007669"/>
    <property type="project" value="UniProtKB-KW"/>
</dbReference>
<keyword evidence="3" id="KW-1185">Reference proteome</keyword>
<dbReference type="EMBL" id="JAUSQZ010000001">
    <property type="protein sequence ID" value="MDP9829295.1"/>
    <property type="molecule type" value="Genomic_DNA"/>
</dbReference>